<dbReference type="EMBL" id="LFZN01000023">
    <property type="protein sequence ID" value="KXT04189.1"/>
    <property type="molecule type" value="Genomic_DNA"/>
</dbReference>
<dbReference type="Pfam" id="PF26001">
    <property type="entry name" value="Pex8"/>
    <property type="match status" value="1"/>
</dbReference>
<proteinExistence type="predicted"/>
<dbReference type="PANTHER" id="PTHR39214:SF1">
    <property type="entry name" value="MICROBODY (PEROXISOME) BIOGENESIS PROTEIN PEROXIN 8 (EUROFUNG)"/>
    <property type="match status" value="1"/>
</dbReference>
<name>A0A139HP77_9PEZI</name>
<accession>A0A139HP77</accession>
<dbReference type="STRING" id="321146.A0A139HP77"/>
<dbReference type="Proteomes" id="UP000070133">
    <property type="component" value="Unassembled WGS sequence"/>
</dbReference>
<reference evidence="1 2" key="1">
    <citation type="submission" date="2015-07" db="EMBL/GenBank/DDBJ databases">
        <title>Comparative genomics of the Sigatoka disease complex on banana suggests a link between parallel evolutionary changes in Pseudocercospora fijiensis and Pseudocercospora eumusae and increased virulence on the banana host.</title>
        <authorList>
            <person name="Chang T.-C."/>
            <person name="Salvucci A."/>
            <person name="Crous P.W."/>
            <person name="Stergiopoulos I."/>
        </authorList>
    </citation>
    <scope>NUCLEOTIDE SEQUENCE [LARGE SCALE GENOMIC DNA]</scope>
    <source>
        <strain evidence="1 2">CBS 114824</strain>
    </source>
</reference>
<evidence type="ECO:0000313" key="2">
    <source>
        <dbReference type="Proteomes" id="UP000070133"/>
    </source>
</evidence>
<sequence length="695" mass="76957">MPGDRLLGTLLRHLQTYTDEQDTPRLLISPSEIFGTASSLLTTLNNPLNVTLLTSQLLSAPAIWAYPEGLRTCMRTISVFHAAAQALVKHENAVKDRLPDEEFSKLQHERTLAKDEWIEATIKGADDHSPRWRHLLSMAGLLLGFGPVEDENLSLSMRQKLESALVTAANLALEETLEDDQLGNGAIALVLNHCFPILSDHERAVLSFDLLLPRLMRTTFHSSEGLQSGYFLGALDRDIVNAGDGNLRWMQRTTSFQNIKHMSQSPLVGSLGPLSRLIGHTLENLNQSWLVLSALEDLEDFSKTLLTQWRQNRLSAVDSTEQEAYLADETIKITAPVLWKVLQSTLFASVIILRSALGRLLGDPVLASDKNAPKMAEKSLRILRNLYFITTRQGSATFSQYNFVYYTTMDVLGSYPLEVERVLHSMQPTSVGTVASHPLDRTLDLFFLNTAEHFTLTVPPNVTVNLLVPTVTAYLAAGGKGSLLSIFEAAHSVTLAIFSAPQNEEATVANLPFYVDSLFRVFPRNLSTRQFRLAFKTLLKLTSPPSSLAVTQPMMPAVLLDLLHERAAHAETTPIPILSGSPEGAIESPVPLSEQAVLTLTVIDGLTQVPLDVLDEWLPITADMIHDVQDHNMREHCKEHFWHILVSSGELDPERSRVCHAWWSTSGGKEWVLYGRDNAALMSGGLEGDMAESKL</sequence>
<comment type="caution">
    <text evidence="1">The sequence shown here is derived from an EMBL/GenBank/DDBJ whole genome shotgun (WGS) entry which is preliminary data.</text>
</comment>
<dbReference type="InterPro" id="IPR055334">
    <property type="entry name" value="PEX8-like"/>
</dbReference>
<gene>
    <name evidence="1" type="ORF">AC578_93</name>
</gene>
<dbReference type="OrthoDB" id="2357318at2759"/>
<dbReference type="AlphaFoldDB" id="A0A139HP77"/>
<evidence type="ECO:0008006" key="3">
    <source>
        <dbReference type="Google" id="ProtNLM"/>
    </source>
</evidence>
<evidence type="ECO:0000313" key="1">
    <source>
        <dbReference type="EMBL" id="KXT04189.1"/>
    </source>
</evidence>
<protein>
    <recommendedName>
        <fullName evidence="3">Peroxisomal membrane protein PEX17</fullName>
    </recommendedName>
</protein>
<dbReference type="PANTHER" id="PTHR39214">
    <property type="entry name" value="MICROBODY (PEROXISOME) BIOGENESIS PROTEIN PEROXIN 8 (EUROFUNG)"/>
    <property type="match status" value="1"/>
</dbReference>
<keyword evidence="2" id="KW-1185">Reference proteome</keyword>
<organism evidence="1 2">
    <name type="scientific">Pseudocercospora eumusae</name>
    <dbReference type="NCBI Taxonomy" id="321146"/>
    <lineage>
        <taxon>Eukaryota</taxon>
        <taxon>Fungi</taxon>
        <taxon>Dikarya</taxon>
        <taxon>Ascomycota</taxon>
        <taxon>Pezizomycotina</taxon>
        <taxon>Dothideomycetes</taxon>
        <taxon>Dothideomycetidae</taxon>
        <taxon>Mycosphaerellales</taxon>
        <taxon>Mycosphaerellaceae</taxon>
        <taxon>Pseudocercospora</taxon>
    </lineage>
</organism>